<sequence length="155" mass="16675">MAELYLLYAVATLAALLAPAAAEGNFTQSCFLWGIAANETSSSYDLMSLCTGRALGYNALHLDLCYTLVDGQIVEASNTAPGLGACEACSALLDGRLYCTGCPKDDGTLVDSSINMNNVISNQGGYLYCFDRRGDICTESPFGPWLVCDWWKYGY</sequence>
<proteinExistence type="predicted"/>
<organism evidence="1 2">
    <name type="scientific">Hypoxylon rubiginosum</name>
    <dbReference type="NCBI Taxonomy" id="110542"/>
    <lineage>
        <taxon>Eukaryota</taxon>
        <taxon>Fungi</taxon>
        <taxon>Dikarya</taxon>
        <taxon>Ascomycota</taxon>
        <taxon>Pezizomycotina</taxon>
        <taxon>Sordariomycetes</taxon>
        <taxon>Xylariomycetidae</taxon>
        <taxon>Xylariales</taxon>
        <taxon>Hypoxylaceae</taxon>
        <taxon>Hypoxylon</taxon>
    </lineage>
</organism>
<protein>
    <submittedName>
        <fullName evidence="1">Uncharacterized protein</fullName>
    </submittedName>
</protein>
<dbReference type="Proteomes" id="UP001497700">
    <property type="component" value="Unassembled WGS sequence"/>
</dbReference>
<gene>
    <name evidence="1" type="ORF">F4820DRAFT_436585</name>
</gene>
<name>A0ACB9YN19_9PEZI</name>
<comment type="caution">
    <text evidence="1">The sequence shown here is derived from an EMBL/GenBank/DDBJ whole genome shotgun (WGS) entry which is preliminary data.</text>
</comment>
<reference evidence="1 2" key="1">
    <citation type="journal article" date="2022" name="New Phytol.">
        <title>Ecological generalism drives hyperdiversity of secondary metabolite gene clusters in xylarialean endophytes.</title>
        <authorList>
            <person name="Franco M.E.E."/>
            <person name="Wisecaver J.H."/>
            <person name="Arnold A.E."/>
            <person name="Ju Y.M."/>
            <person name="Slot J.C."/>
            <person name="Ahrendt S."/>
            <person name="Moore L.P."/>
            <person name="Eastman K.E."/>
            <person name="Scott K."/>
            <person name="Konkel Z."/>
            <person name="Mondo S.J."/>
            <person name="Kuo A."/>
            <person name="Hayes R.D."/>
            <person name="Haridas S."/>
            <person name="Andreopoulos B."/>
            <person name="Riley R."/>
            <person name="LaButti K."/>
            <person name="Pangilinan J."/>
            <person name="Lipzen A."/>
            <person name="Amirebrahimi M."/>
            <person name="Yan J."/>
            <person name="Adam C."/>
            <person name="Keymanesh K."/>
            <person name="Ng V."/>
            <person name="Louie K."/>
            <person name="Northen T."/>
            <person name="Drula E."/>
            <person name="Henrissat B."/>
            <person name="Hsieh H.M."/>
            <person name="Youens-Clark K."/>
            <person name="Lutzoni F."/>
            <person name="Miadlikowska J."/>
            <person name="Eastwood D.C."/>
            <person name="Hamelin R.C."/>
            <person name="Grigoriev I.V."/>
            <person name="U'Ren J.M."/>
        </authorList>
    </citation>
    <scope>NUCLEOTIDE SEQUENCE [LARGE SCALE GENOMIC DNA]</scope>
    <source>
        <strain evidence="1 2">CBS 119005</strain>
    </source>
</reference>
<dbReference type="EMBL" id="MU393583">
    <property type="protein sequence ID" value="KAI4860516.1"/>
    <property type="molecule type" value="Genomic_DNA"/>
</dbReference>
<keyword evidence="2" id="KW-1185">Reference proteome</keyword>
<evidence type="ECO:0000313" key="1">
    <source>
        <dbReference type="EMBL" id="KAI4860516.1"/>
    </source>
</evidence>
<accession>A0ACB9YN19</accession>
<evidence type="ECO:0000313" key="2">
    <source>
        <dbReference type="Proteomes" id="UP001497700"/>
    </source>
</evidence>